<sequence>MSSSDSLNQPFLRSTPLANEAPAETSPLLSQKSYNTFRSTESQSEGTTDVGDEEFQKAPSELIPTLPLLLKQFKVILNSSLPVFGTQLLEYALLMTSVLAVGHLGKIELASCTLGSMTANVTSFSIVIGMAGALDTVLPGVWGASASTSRMPGRRKDSNVADSRLLGLWCQRMAVLYLLLLIPILTIWLHAEEILLLLRQDEEVARLAGRYLAMLALGMPAFSFNTVAKRYFQAQGLFSIPTKIGTAVAAVNVLLTVVLVYYPDPLPRAFAPYLHLGFDGAPLATAISYNLITIGFIFWGCKIENDRKRLREMLEAEEEEREVEISTPTNRHSYFDSPSTPVEGSSSAGIDVTVKSISSARSSLDLDRRSETVGDSDESSGPEIRSAWYPLSLRALHPTGLGTLLTLGLGGVGQTASEWWAWELIGLAASLFGPTALAAQSVLVVTASTSYQIPYALGVATSVIIGQHLGLARPRSAKMAAYAALMLGLAMSLTFSMVCWIWRKKWGYIFNDDEDVNSMVANILPLVAALHIFDANSAITGGILRARGKQGISALFNLSAYYIVGVPLALYLAFKDIGFPESLPDHPVVTSLSKRFMTMLPPSSISSLLPTSSYFPSISTFSSFAIASHATIETADDIVYPSLPEATAGLRGLWNGLTVALIYCSVCSTILCLKTKWDYEVEKVRARVQEEERHNRIAAERASQDASDGATFVESS</sequence>
<dbReference type="Proteomes" id="UP000053593">
    <property type="component" value="Unassembled WGS sequence"/>
</dbReference>
<proteinExistence type="inferred from homology"/>
<dbReference type="PANTHER" id="PTHR11206">
    <property type="entry name" value="MULTIDRUG RESISTANCE PROTEIN"/>
    <property type="match status" value="1"/>
</dbReference>
<feature type="transmembrane region" description="Helical" evidence="7">
    <location>
        <begin position="282"/>
        <end position="301"/>
    </location>
</feature>
<feature type="region of interest" description="Disordered" evidence="6">
    <location>
        <begin position="693"/>
        <end position="716"/>
    </location>
</feature>
<name>A0A0D0CQW3_9AGAR</name>
<protein>
    <recommendedName>
        <fullName evidence="10">MATE efflux family protein</fullName>
    </recommendedName>
</protein>
<feature type="transmembrane region" description="Helical" evidence="7">
    <location>
        <begin position="523"/>
        <end position="543"/>
    </location>
</feature>
<dbReference type="GO" id="GO:0042910">
    <property type="term" value="F:xenobiotic transmembrane transporter activity"/>
    <property type="evidence" value="ECO:0007669"/>
    <property type="project" value="InterPro"/>
</dbReference>
<keyword evidence="9" id="KW-1185">Reference proteome</keyword>
<feature type="compositionally biased region" description="Polar residues" evidence="6">
    <location>
        <begin position="1"/>
        <end position="12"/>
    </location>
</feature>
<dbReference type="HOGENOM" id="CLU_012893_1_2_1"/>
<dbReference type="GO" id="GO:0015297">
    <property type="term" value="F:antiporter activity"/>
    <property type="evidence" value="ECO:0007669"/>
    <property type="project" value="InterPro"/>
</dbReference>
<feature type="compositionally biased region" description="Basic and acidic residues" evidence="6">
    <location>
        <begin position="693"/>
        <end position="703"/>
    </location>
</feature>
<evidence type="ECO:0000256" key="7">
    <source>
        <dbReference type="SAM" id="Phobius"/>
    </source>
</evidence>
<feature type="compositionally biased region" description="Polar residues" evidence="6">
    <location>
        <begin position="27"/>
        <end position="47"/>
    </location>
</feature>
<comment type="subcellular location">
    <subcellularLocation>
        <location evidence="1">Membrane</location>
        <topology evidence="1">Multi-pass membrane protein</topology>
    </subcellularLocation>
</comment>
<keyword evidence="5 7" id="KW-0472">Membrane</keyword>
<dbReference type="Pfam" id="PF01554">
    <property type="entry name" value="MatE"/>
    <property type="match status" value="3"/>
</dbReference>
<feature type="region of interest" description="Disordered" evidence="6">
    <location>
        <begin position="1"/>
        <end position="54"/>
    </location>
</feature>
<feature type="transmembrane region" description="Helical" evidence="7">
    <location>
        <begin position="165"/>
        <end position="191"/>
    </location>
</feature>
<reference evidence="8 9" key="1">
    <citation type="submission" date="2014-04" db="EMBL/GenBank/DDBJ databases">
        <title>Evolutionary Origins and Diversification of the Mycorrhizal Mutualists.</title>
        <authorList>
            <consortium name="DOE Joint Genome Institute"/>
            <consortium name="Mycorrhizal Genomics Consortium"/>
            <person name="Kohler A."/>
            <person name="Kuo A."/>
            <person name="Nagy L.G."/>
            <person name="Floudas D."/>
            <person name="Copeland A."/>
            <person name="Barry K.W."/>
            <person name="Cichocki N."/>
            <person name="Veneault-Fourrey C."/>
            <person name="LaButti K."/>
            <person name="Lindquist E.A."/>
            <person name="Lipzen A."/>
            <person name="Lundell T."/>
            <person name="Morin E."/>
            <person name="Murat C."/>
            <person name="Riley R."/>
            <person name="Ohm R."/>
            <person name="Sun H."/>
            <person name="Tunlid A."/>
            <person name="Henrissat B."/>
            <person name="Grigoriev I.V."/>
            <person name="Hibbett D.S."/>
            <person name="Martin F."/>
        </authorList>
    </citation>
    <scope>NUCLEOTIDE SEQUENCE [LARGE SCALE GENOMIC DNA]</scope>
    <source>
        <strain evidence="8 9">FD-317 M1</strain>
    </source>
</reference>
<accession>A0A0D0CQW3</accession>
<evidence type="ECO:0000256" key="6">
    <source>
        <dbReference type="SAM" id="MobiDB-lite"/>
    </source>
</evidence>
<feature type="transmembrane region" description="Helical" evidence="7">
    <location>
        <begin position="479"/>
        <end position="503"/>
    </location>
</feature>
<feature type="transmembrane region" description="Helical" evidence="7">
    <location>
        <begin position="555"/>
        <end position="574"/>
    </location>
</feature>
<evidence type="ECO:0008006" key="10">
    <source>
        <dbReference type="Google" id="ProtNLM"/>
    </source>
</evidence>
<feature type="transmembrane region" description="Helical" evidence="7">
    <location>
        <begin position="244"/>
        <end position="262"/>
    </location>
</feature>
<dbReference type="EMBL" id="KN834788">
    <property type="protein sequence ID" value="KIK57893.1"/>
    <property type="molecule type" value="Genomic_DNA"/>
</dbReference>
<dbReference type="CDD" id="cd13132">
    <property type="entry name" value="MATE_eukaryotic"/>
    <property type="match status" value="1"/>
</dbReference>
<dbReference type="GO" id="GO:1990961">
    <property type="term" value="P:xenobiotic detoxification by transmembrane export across the plasma membrane"/>
    <property type="evidence" value="ECO:0007669"/>
    <property type="project" value="InterPro"/>
</dbReference>
<evidence type="ECO:0000256" key="2">
    <source>
        <dbReference type="ARBA" id="ARBA00010199"/>
    </source>
</evidence>
<evidence type="ECO:0000313" key="9">
    <source>
        <dbReference type="Proteomes" id="UP000053593"/>
    </source>
</evidence>
<evidence type="ECO:0000256" key="3">
    <source>
        <dbReference type="ARBA" id="ARBA00022692"/>
    </source>
</evidence>
<comment type="similarity">
    <text evidence="2">Belongs to the multi antimicrobial extrusion (MATE) (TC 2.A.66.1) family.</text>
</comment>
<dbReference type="InterPro" id="IPR045069">
    <property type="entry name" value="MATE_euk"/>
</dbReference>
<evidence type="ECO:0000256" key="5">
    <source>
        <dbReference type="ARBA" id="ARBA00023136"/>
    </source>
</evidence>
<evidence type="ECO:0000256" key="1">
    <source>
        <dbReference type="ARBA" id="ARBA00004141"/>
    </source>
</evidence>
<keyword evidence="4 7" id="KW-1133">Transmembrane helix</keyword>
<dbReference type="InterPro" id="IPR002528">
    <property type="entry name" value="MATE_fam"/>
</dbReference>
<dbReference type="OrthoDB" id="2126698at2759"/>
<feature type="transmembrane region" description="Helical" evidence="7">
    <location>
        <begin position="211"/>
        <end position="232"/>
    </location>
</feature>
<gene>
    <name evidence="8" type="ORF">GYMLUDRAFT_262756</name>
</gene>
<feature type="transmembrane region" description="Helical" evidence="7">
    <location>
        <begin position="453"/>
        <end position="472"/>
    </location>
</feature>
<organism evidence="8 9">
    <name type="scientific">Collybiopsis luxurians FD-317 M1</name>
    <dbReference type="NCBI Taxonomy" id="944289"/>
    <lineage>
        <taxon>Eukaryota</taxon>
        <taxon>Fungi</taxon>
        <taxon>Dikarya</taxon>
        <taxon>Basidiomycota</taxon>
        <taxon>Agaricomycotina</taxon>
        <taxon>Agaricomycetes</taxon>
        <taxon>Agaricomycetidae</taxon>
        <taxon>Agaricales</taxon>
        <taxon>Marasmiineae</taxon>
        <taxon>Omphalotaceae</taxon>
        <taxon>Collybiopsis</taxon>
        <taxon>Collybiopsis luxurians</taxon>
    </lineage>
</organism>
<keyword evidence="3 7" id="KW-0812">Transmembrane</keyword>
<feature type="transmembrane region" description="Helical" evidence="7">
    <location>
        <begin position="424"/>
        <end position="447"/>
    </location>
</feature>
<feature type="compositionally biased region" description="Polar residues" evidence="6">
    <location>
        <begin position="326"/>
        <end position="347"/>
    </location>
</feature>
<evidence type="ECO:0000313" key="8">
    <source>
        <dbReference type="EMBL" id="KIK57893.1"/>
    </source>
</evidence>
<dbReference type="GO" id="GO:0016020">
    <property type="term" value="C:membrane"/>
    <property type="evidence" value="ECO:0007669"/>
    <property type="project" value="UniProtKB-SubCell"/>
</dbReference>
<evidence type="ECO:0000256" key="4">
    <source>
        <dbReference type="ARBA" id="ARBA00022989"/>
    </source>
</evidence>
<dbReference type="AlphaFoldDB" id="A0A0D0CQW3"/>
<feature type="transmembrane region" description="Helical" evidence="7">
    <location>
        <begin position="124"/>
        <end position="144"/>
    </location>
</feature>
<feature type="region of interest" description="Disordered" evidence="6">
    <location>
        <begin position="321"/>
        <end position="347"/>
    </location>
</feature>